<dbReference type="RefSeq" id="WP_154529101.1">
    <property type="nucleotide sequence ID" value="NZ_VUNH01000008.1"/>
</dbReference>
<dbReference type="Proteomes" id="UP000473699">
    <property type="component" value="Unassembled WGS sequence"/>
</dbReference>
<dbReference type="GO" id="GO:0005525">
    <property type="term" value="F:GTP binding"/>
    <property type="evidence" value="ECO:0007669"/>
    <property type="project" value="UniProtKB-KW"/>
</dbReference>
<dbReference type="NCBIfam" id="TIGR02058">
    <property type="entry name" value="lin0512_fam"/>
    <property type="match status" value="1"/>
</dbReference>
<dbReference type="PANTHER" id="PTHR34784:SF1">
    <property type="entry name" value="50S RIBOSOMAL PROTEIN L34"/>
    <property type="match status" value="1"/>
</dbReference>
<dbReference type="PANTHER" id="PTHR34784">
    <property type="entry name" value="50S RIBOSOMAL PROTEIN L34"/>
    <property type="match status" value="1"/>
</dbReference>
<evidence type="ECO:0000256" key="1">
    <source>
        <dbReference type="ARBA" id="ARBA00022741"/>
    </source>
</evidence>
<keyword evidence="2" id="KW-0342">GTP-binding</keyword>
<evidence type="ECO:0008006" key="5">
    <source>
        <dbReference type="Google" id="ProtNLM"/>
    </source>
</evidence>
<dbReference type="Pfam" id="PF09585">
    <property type="entry name" value="Lin0512_fam"/>
    <property type="match status" value="1"/>
</dbReference>
<dbReference type="InterPro" id="IPR011719">
    <property type="entry name" value="CHP02058"/>
</dbReference>
<dbReference type="Gene3D" id="3.30.1330.20">
    <property type="entry name" value="Tubulin/FtsZ, C-terminal domain"/>
    <property type="match status" value="1"/>
</dbReference>
<organism evidence="3 4">
    <name type="scientific">Pyramidobacter porci</name>
    <dbReference type="NCBI Taxonomy" id="2605789"/>
    <lineage>
        <taxon>Bacteria</taxon>
        <taxon>Thermotogati</taxon>
        <taxon>Synergistota</taxon>
        <taxon>Synergistia</taxon>
        <taxon>Synergistales</taxon>
        <taxon>Dethiosulfovibrionaceae</taxon>
        <taxon>Pyramidobacter</taxon>
    </lineage>
</organism>
<name>A0A6L5YD45_9BACT</name>
<proteinExistence type="predicted"/>
<keyword evidence="4" id="KW-1185">Reference proteome</keyword>
<reference evidence="3 4" key="1">
    <citation type="submission" date="2019-08" db="EMBL/GenBank/DDBJ databases">
        <title>In-depth cultivation of the pig gut microbiome towards novel bacterial diversity and tailored functional studies.</title>
        <authorList>
            <person name="Wylensek D."/>
            <person name="Hitch T.C.A."/>
            <person name="Clavel T."/>
        </authorList>
    </citation>
    <scope>NUCLEOTIDE SEQUENCE [LARGE SCALE GENOMIC DNA]</scope>
    <source>
        <strain evidence="3 4">SM-530-WT-4B</strain>
    </source>
</reference>
<dbReference type="EMBL" id="VUNH01000008">
    <property type="protein sequence ID" value="MST56013.1"/>
    <property type="molecule type" value="Genomic_DNA"/>
</dbReference>
<evidence type="ECO:0000256" key="2">
    <source>
        <dbReference type="ARBA" id="ARBA00023134"/>
    </source>
</evidence>
<keyword evidence="1" id="KW-0547">Nucleotide-binding</keyword>
<dbReference type="AlphaFoldDB" id="A0A6L5YD45"/>
<accession>A0A6L5YD45</accession>
<sequence length="116" mass="12428">MKRFIVELGMGADLHGGDVTKAAKRAVRDAVSKSCLCGIFEVAKLEKPDDMSIRLKICCPTPELLDKEQVIKSVPFGTVELTVQEGGMLTEGLHLPQLGKGSSIVVALASLTVYVE</sequence>
<protein>
    <recommendedName>
        <fullName evidence="5">Lin0512 family protein</fullName>
    </recommendedName>
</protein>
<gene>
    <name evidence="3" type="ORF">FYJ74_08215</name>
</gene>
<comment type="caution">
    <text evidence="3">The sequence shown here is derived from an EMBL/GenBank/DDBJ whole genome shotgun (WGS) entry which is preliminary data.</text>
</comment>
<dbReference type="InterPro" id="IPR037103">
    <property type="entry name" value="Tubulin/FtsZ-like_C"/>
</dbReference>
<evidence type="ECO:0000313" key="4">
    <source>
        <dbReference type="Proteomes" id="UP000473699"/>
    </source>
</evidence>
<evidence type="ECO:0000313" key="3">
    <source>
        <dbReference type="EMBL" id="MST56013.1"/>
    </source>
</evidence>